<dbReference type="Pfam" id="PF01926">
    <property type="entry name" value="MMR_HSR1"/>
    <property type="match status" value="1"/>
</dbReference>
<feature type="binding site" evidence="9">
    <location>
        <begin position="174"/>
        <end position="181"/>
    </location>
    <ligand>
        <name>GTP</name>
        <dbReference type="ChEBI" id="CHEBI:37565"/>
    </ligand>
</feature>
<dbReference type="InterPro" id="IPR006074">
    <property type="entry name" value="GTP1-OBG_CS"/>
</dbReference>
<dbReference type="InterPro" id="IPR027417">
    <property type="entry name" value="P-loop_NTPase"/>
</dbReference>
<accession>A0A0G1ZGQ0</accession>
<organism evidence="13 14">
    <name type="scientific">candidate division Kazan bacterium GW2011_GWB1_52_7</name>
    <dbReference type="NCBI Taxonomy" id="1620414"/>
    <lineage>
        <taxon>Bacteria</taxon>
        <taxon>Bacteria division Kazan-3B-28</taxon>
    </lineage>
</organism>
<dbReference type="EMBL" id="LCRB01000001">
    <property type="protein sequence ID" value="KKW27077.1"/>
    <property type="molecule type" value="Genomic_DNA"/>
</dbReference>
<evidence type="ECO:0000256" key="2">
    <source>
        <dbReference type="ARBA" id="ARBA00007699"/>
    </source>
</evidence>
<dbReference type="EC" id="3.6.5.-" evidence="9"/>
<keyword evidence="4 9" id="KW-0479">Metal-binding</keyword>
<comment type="subunit">
    <text evidence="9">Monomer.</text>
</comment>
<feature type="domain" description="OCT" evidence="11">
    <location>
        <begin position="350"/>
        <end position="427"/>
    </location>
</feature>
<dbReference type="GO" id="GO:0000287">
    <property type="term" value="F:magnesium ion binding"/>
    <property type="evidence" value="ECO:0007669"/>
    <property type="project" value="InterPro"/>
</dbReference>
<dbReference type="InterPro" id="IPR036346">
    <property type="entry name" value="GTP-bd_prot_GTP1/OBG_C_sf"/>
</dbReference>
<dbReference type="InterPro" id="IPR006073">
    <property type="entry name" value="GTP-bd"/>
</dbReference>
<evidence type="ECO:0000313" key="14">
    <source>
        <dbReference type="Proteomes" id="UP000034913"/>
    </source>
</evidence>
<gene>
    <name evidence="9" type="primary">obg</name>
    <name evidence="13" type="ORF">VF00_C0001G0012</name>
</gene>
<dbReference type="PRINTS" id="PR00326">
    <property type="entry name" value="GTP1OBG"/>
</dbReference>
<dbReference type="NCBIfam" id="TIGR03595">
    <property type="entry name" value="Obg_CgtA_exten"/>
    <property type="match status" value="1"/>
</dbReference>
<dbReference type="HAMAP" id="MF_01454">
    <property type="entry name" value="GTPase_Obg"/>
    <property type="match status" value="1"/>
</dbReference>
<dbReference type="AlphaFoldDB" id="A0A0G1ZGQ0"/>
<dbReference type="GO" id="GO:0005737">
    <property type="term" value="C:cytoplasm"/>
    <property type="evidence" value="ECO:0007669"/>
    <property type="project" value="UniProtKB-SubCell"/>
</dbReference>
<dbReference type="InterPro" id="IPR031167">
    <property type="entry name" value="G_OBG"/>
</dbReference>
<dbReference type="Proteomes" id="UP000034913">
    <property type="component" value="Unassembled WGS sequence"/>
</dbReference>
<evidence type="ECO:0000256" key="1">
    <source>
        <dbReference type="ARBA" id="ARBA00001946"/>
    </source>
</evidence>
<dbReference type="Pfam" id="PF09269">
    <property type="entry name" value="DUF1967"/>
    <property type="match status" value="1"/>
</dbReference>
<evidence type="ECO:0000256" key="4">
    <source>
        <dbReference type="ARBA" id="ARBA00022723"/>
    </source>
</evidence>
<dbReference type="CDD" id="cd01898">
    <property type="entry name" value="Obg"/>
    <property type="match status" value="1"/>
</dbReference>
<dbReference type="GO" id="GO:0003924">
    <property type="term" value="F:GTPase activity"/>
    <property type="evidence" value="ECO:0007669"/>
    <property type="project" value="UniProtKB-UniRule"/>
</dbReference>
<proteinExistence type="inferred from homology"/>
<dbReference type="PROSITE" id="PS00905">
    <property type="entry name" value="GTP1_OBG"/>
    <property type="match status" value="1"/>
</dbReference>
<dbReference type="Pfam" id="PF01018">
    <property type="entry name" value="GTP1_OBG"/>
    <property type="match status" value="1"/>
</dbReference>
<dbReference type="PROSITE" id="PS51710">
    <property type="entry name" value="G_OBG"/>
    <property type="match status" value="1"/>
</dbReference>
<reference evidence="13 14" key="1">
    <citation type="journal article" date="2015" name="Nature">
        <title>rRNA introns, odd ribosomes, and small enigmatic genomes across a large radiation of phyla.</title>
        <authorList>
            <person name="Brown C.T."/>
            <person name="Hug L.A."/>
            <person name="Thomas B.C."/>
            <person name="Sharon I."/>
            <person name="Castelle C.J."/>
            <person name="Singh A."/>
            <person name="Wilkins M.J."/>
            <person name="Williams K.H."/>
            <person name="Banfield J.F."/>
        </authorList>
    </citation>
    <scope>NUCLEOTIDE SEQUENCE [LARGE SCALE GENOMIC DNA]</scope>
</reference>
<dbReference type="PATRIC" id="fig|1620414.3.peg.13"/>
<dbReference type="PROSITE" id="PS51881">
    <property type="entry name" value="OCT"/>
    <property type="match status" value="1"/>
</dbReference>
<dbReference type="GO" id="GO:0042254">
    <property type="term" value="P:ribosome biogenesis"/>
    <property type="evidence" value="ECO:0007669"/>
    <property type="project" value="UniProtKB-UniRule"/>
</dbReference>
<evidence type="ECO:0000256" key="5">
    <source>
        <dbReference type="ARBA" id="ARBA00022741"/>
    </source>
</evidence>
<evidence type="ECO:0000256" key="7">
    <source>
        <dbReference type="ARBA" id="ARBA00022842"/>
    </source>
</evidence>
<evidence type="ECO:0000259" key="12">
    <source>
        <dbReference type="PROSITE" id="PS51883"/>
    </source>
</evidence>
<dbReference type="PANTHER" id="PTHR11702">
    <property type="entry name" value="DEVELOPMENTALLY REGULATED GTP-BINDING PROTEIN-RELATED"/>
    <property type="match status" value="1"/>
</dbReference>
<keyword evidence="5 9" id="KW-0547">Nucleotide-binding</keyword>
<dbReference type="NCBIfam" id="NF008955">
    <property type="entry name" value="PRK12297.1"/>
    <property type="match status" value="1"/>
</dbReference>
<evidence type="ECO:0000259" key="10">
    <source>
        <dbReference type="PROSITE" id="PS51710"/>
    </source>
</evidence>
<dbReference type="InterPro" id="IPR015349">
    <property type="entry name" value="OCT_dom"/>
</dbReference>
<dbReference type="InterPro" id="IPR045086">
    <property type="entry name" value="OBG_GTPase"/>
</dbReference>
<dbReference type="FunFam" id="2.70.210.12:FF:000001">
    <property type="entry name" value="GTPase Obg"/>
    <property type="match status" value="1"/>
</dbReference>
<dbReference type="Gene3D" id="3.30.300.350">
    <property type="entry name" value="GTP-binding protein OBG, C-terminal domain"/>
    <property type="match status" value="1"/>
</dbReference>
<keyword evidence="8 9" id="KW-0342">GTP-binding</keyword>
<dbReference type="SUPFAM" id="SSF82051">
    <property type="entry name" value="Obg GTP-binding protein N-terminal domain"/>
    <property type="match status" value="1"/>
</dbReference>
<sequence length="428" mass="46919">MTNLFADEVSFKVKAGDGGNGAVSFRREKFVSKGGPDGGDGGRGGSVYIVADHNLNTLADLAKHRAYHAEVGQPGRKQKSFGHSGGDLVLKVPVGTQVFEIETVRRKPQEFLVADLDDSGDKFLVAKGGEGGMGNARFARASFQTPAFAELGEPGEEKEIVLKLKIVADVGLIGLPNVGKSTLLSVITSARPKIANYEFTTLIPNLGIVKLNDKSFVVADIPGLIEGASKGRGLGIQFLRHIERTKLLVHLLDATSLDPRADFKTIGAELKTYNKLLASKPQIIVFNKIDAITPKRLSELKKLKFRGRPVYFISAAAHHGTRELVNVIAVQLPRVKHQTEADKLFKVFTVRDLPYLRFEVVKKGRVFTVKGPRQERLAVRTNFDNPQAMARFYKIMQRMGVLAELQKTGAHEGDIIKIGKKQFPFEGI</sequence>
<evidence type="ECO:0000256" key="8">
    <source>
        <dbReference type="ARBA" id="ARBA00023134"/>
    </source>
</evidence>
<protein>
    <recommendedName>
        <fullName evidence="9">GTPase Obg</fullName>
        <ecNumber evidence="9">3.6.5.-</ecNumber>
    </recommendedName>
    <alternativeName>
        <fullName evidence="9">GTP-binding protein Obg</fullName>
    </alternativeName>
</protein>
<evidence type="ECO:0000256" key="6">
    <source>
        <dbReference type="ARBA" id="ARBA00022801"/>
    </source>
</evidence>
<feature type="binding site" evidence="9">
    <location>
        <begin position="314"/>
        <end position="316"/>
    </location>
    <ligand>
        <name>GTP</name>
        <dbReference type="ChEBI" id="CHEBI:37565"/>
    </ligand>
</feature>
<comment type="subcellular location">
    <subcellularLocation>
        <location evidence="9">Cytoplasm</location>
    </subcellularLocation>
</comment>
<dbReference type="PROSITE" id="PS51883">
    <property type="entry name" value="OBG"/>
    <property type="match status" value="1"/>
</dbReference>
<comment type="function">
    <text evidence="9">An essential GTPase which binds GTP, GDP and possibly (p)ppGpp with moderate affinity, with high nucleotide exchange rates and a fairly low GTP hydrolysis rate. Plays a role in control of the cell cycle, stress response, ribosome biogenesis and in those bacteria that undergo differentiation, in morphogenesis control.</text>
</comment>
<evidence type="ECO:0000256" key="9">
    <source>
        <dbReference type="HAMAP-Rule" id="MF_01454"/>
    </source>
</evidence>
<dbReference type="Gene3D" id="3.40.50.300">
    <property type="entry name" value="P-loop containing nucleotide triphosphate hydrolases"/>
    <property type="match status" value="1"/>
</dbReference>
<dbReference type="Gene3D" id="2.70.210.12">
    <property type="entry name" value="GTP1/OBG domain"/>
    <property type="match status" value="1"/>
</dbReference>
<feature type="binding site" evidence="9">
    <location>
        <begin position="287"/>
        <end position="290"/>
    </location>
    <ligand>
        <name>GTP</name>
        <dbReference type="ChEBI" id="CHEBI:37565"/>
    </ligand>
</feature>
<dbReference type="InterPro" id="IPR014100">
    <property type="entry name" value="GTP-bd_Obg/CgtA"/>
</dbReference>
<evidence type="ECO:0000313" key="13">
    <source>
        <dbReference type="EMBL" id="KKW27077.1"/>
    </source>
</evidence>
<dbReference type="InterPro" id="IPR006169">
    <property type="entry name" value="GTP1_OBG_dom"/>
</dbReference>
<dbReference type="NCBIfam" id="NF008954">
    <property type="entry name" value="PRK12296.1"/>
    <property type="match status" value="1"/>
</dbReference>
<dbReference type="NCBIfam" id="NF008956">
    <property type="entry name" value="PRK12299.1"/>
    <property type="match status" value="1"/>
</dbReference>
<evidence type="ECO:0000256" key="3">
    <source>
        <dbReference type="ARBA" id="ARBA00022490"/>
    </source>
</evidence>
<keyword evidence="6 9" id="KW-0378">Hydrolase</keyword>
<keyword evidence="7 9" id="KW-0460">Magnesium</keyword>
<evidence type="ECO:0000259" key="11">
    <source>
        <dbReference type="PROSITE" id="PS51881"/>
    </source>
</evidence>
<feature type="domain" description="OBG-type G" evidence="10">
    <location>
        <begin position="168"/>
        <end position="333"/>
    </location>
</feature>
<dbReference type="InterPro" id="IPR036726">
    <property type="entry name" value="GTP1_OBG_dom_sf"/>
</dbReference>
<name>A0A0G1ZGQ0_UNCK3</name>
<comment type="cofactor">
    <cofactor evidence="1 9">
        <name>Mg(2+)</name>
        <dbReference type="ChEBI" id="CHEBI:18420"/>
    </cofactor>
</comment>
<dbReference type="SUPFAM" id="SSF52540">
    <property type="entry name" value="P-loop containing nucleoside triphosphate hydrolases"/>
    <property type="match status" value="1"/>
</dbReference>
<feature type="binding site" evidence="9">
    <location>
        <begin position="220"/>
        <end position="223"/>
    </location>
    <ligand>
        <name>GTP</name>
        <dbReference type="ChEBI" id="CHEBI:37565"/>
    </ligand>
</feature>
<dbReference type="SUPFAM" id="SSF102741">
    <property type="entry name" value="Obg GTP-binding protein C-terminal domain"/>
    <property type="match status" value="1"/>
</dbReference>
<feature type="binding site" evidence="9">
    <location>
        <position position="201"/>
    </location>
    <ligand>
        <name>Mg(2+)</name>
        <dbReference type="ChEBI" id="CHEBI:18420"/>
    </ligand>
</feature>
<dbReference type="GO" id="GO:0005525">
    <property type="term" value="F:GTP binding"/>
    <property type="evidence" value="ECO:0007669"/>
    <property type="project" value="UniProtKB-UniRule"/>
</dbReference>
<dbReference type="PANTHER" id="PTHR11702:SF31">
    <property type="entry name" value="MITOCHONDRIAL RIBOSOME-ASSOCIATED GTPASE 2"/>
    <property type="match status" value="1"/>
</dbReference>
<comment type="similarity">
    <text evidence="2 9">Belongs to the TRAFAC class OBG-HflX-like GTPase superfamily. OBG GTPase family.</text>
</comment>
<feature type="domain" description="Obg" evidence="12">
    <location>
        <begin position="3"/>
        <end position="167"/>
    </location>
</feature>
<dbReference type="NCBIfam" id="TIGR02729">
    <property type="entry name" value="Obg_CgtA"/>
    <property type="match status" value="1"/>
</dbReference>
<feature type="binding site" evidence="9">
    <location>
        <begin position="199"/>
        <end position="203"/>
    </location>
    <ligand>
        <name>GTP</name>
        <dbReference type="ChEBI" id="CHEBI:37565"/>
    </ligand>
</feature>
<feature type="binding site" evidence="9">
    <location>
        <position position="181"/>
    </location>
    <ligand>
        <name>Mg(2+)</name>
        <dbReference type="ChEBI" id="CHEBI:18420"/>
    </ligand>
</feature>
<keyword evidence="3 9" id="KW-0963">Cytoplasm</keyword>
<comment type="caution">
    <text evidence="13">The sequence shown here is derived from an EMBL/GenBank/DDBJ whole genome shotgun (WGS) entry which is preliminary data.</text>
</comment>